<evidence type="ECO:0000256" key="1">
    <source>
        <dbReference type="SAM" id="MobiDB-lite"/>
    </source>
</evidence>
<sequence>MAFNKIGHKIQNPPLNRASLKELLPISNAACLPMSVKLRLLPPSANPTHRAGWRPKTDAGILQLGAASLFVQVFGLVHFRSRSEPRTRCSSSNHTHIMGPERKTLEG</sequence>
<organism evidence="2 3">
    <name type="scientific">Zophobas morio</name>
    <dbReference type="NCBI Taxonomy" id="2755281"/>
    <lineage>
        <taxon>Eukaryota</taxon>
        <taxon>Metazoa</taxon>
        <taxon>Ecdysozoa</taxon>
        <taxon>Arthropoda</taxon>
        <taxon>Hexapoda</taxon>
        <taxon>Insecta</taxon>
        <taxon>Pterygota</taxon>
        <taxon>Neoptera</taxon>
        <taxon>Endopterygota</taxon>
        <taxon>Coleoptera</taxon>
        <taxon>Polyphaga</taxon>
        <taxon>Cucujiformia</taxon>
        <taxon>Tenebrionidae</taxon>
        <taxon>Zophobas</taxon>
    </lineage>
</organism>
<name>A0AA38IQD4_9CUCU</name>
<protein>
    <submittedName>
        <fullName evidence="2">Uncharacterized protein</fullName>
    </submittedName>
</protein>
<dbReference type="AlphaFoldDB" id="A0AA38IQD4"/>
<evidence type="ECO:0000313" key="3">
    <source>
        <dbReference type="Proteomes" id="UP001168821"/>
    </source>
</evidence>
<dbReference type="Proteomes" id="UP001168821">
    <property type="component" value="Unassembled WGS sequence"/>
</dbReference>
<dbReference type="EMBL" id="JALNTZ010000003">
    <property type="protein sequence ID" value="KAJ3659935.1"/>
    <property type="molecule type" value="Genomic_DNA"/>
</dbReference>
<comment type="caution">
    <text evidence="2">The sequence shown here is derived from an EMBL/GenBank/DDBJ whole genome shotgun (WGS) entry which is preliminary data.</text>
</comment>
<gene>
    <name evidence="2" type="ORF">Zmor_011597</name>
</gene>
<evidence type="ECO:0000313" key="2">
    <source>
        <dbReference type="EMBL" id="KAJ3659935.1"/>
    </source>
</evidence>
<reference evidence="2" key="1">
    <citation type="journal article" date="2023" name="G3 (Bethesda)">
        <title>Whole genome assemblies of Zophobas morio and Tenebrio molitor.</title>
        <authorList>
            <person name="Kaur S."/>
            <person name="Stinson S.A."/>
            <person name="diCenzo G.C."/>
        </authorList>
    </citation>
    <scope>NUCLEOTIDE SEQUENCE</scope>
    <source>
        <strain evidence="2">QUZm001</strain>
    </source>
</reference>
<accession>A0AA38IQD4</accession>
<keyword evidence="3" id="KW-1185">Reference proteome</keyword>
<feature type="region of interest" description="Disordered" evidence="1">
    <location>
        <begin position="83"/>
        <end position="107"/>
    </location>
</feature>
<proteinExistence type="predicted"/>